<proteinExistence type="predicted"/>
<keyword evidence="2" id="KW-1185">Reference proteome</keyword>
<gene>
    <name evidence="1" type="ORF">SpAn4DRAFT_0911</name>
</gene>
<sequence>MNGLQTERQKDNKPEEHWLLYNNRRHLMYSVQDSMNSLSFTQE</sequence>
<dbReference type="AlphaFoldDB" id="A0A0U1L568"/>
<dbReference type="EMBL" id="CTRP01000014">
    <property type="protein sequence ID" value="CQR74449.1"/>
    <property type="molecule type" value="Genomic_DNA"/>
</dbReference>
<organism evidence="1 2">
    <name type="scientific">Sporomusa ovata</name>
    <dbReference type="NCBI Taxonomy" id="2378"/>
    <lineage>
        <taxon>Bacteria</taxon>
        <taxon>Bacillati</taxon>
        <taxon>Bacillota</taxon>
        <taxon>Negativicutes</taxon>
        <taxon>Selenomonadales</taxon>
        <taxon>Sporomusaceae</taxon>
        <taxon>Sporomusa</taxon>
    </lineage>
</organism>
<accession>A0A0U1L568</accession>
<protein>
    <submittedName>
        <fullName evidence="1">Uncharacterized protein</fullName>
    </submittedName>
</protein>
<reference evidence="2" key="1">
    <citation type="submission" date="2015-03" db="EMBL/GenBank/DDBJ databases">
        <authorList>
            <person name="Nijsse Bart"/>
        </authorList>
    </citation>
    <scope>NUCLEOTIDE SEQUENCE [LARGE SCALE GENOMIC DNA]</scope>
</reference>
<name>A0A0U1L568_9FIRM</name>
<evidence type="ECO:0000313" key="2">
    <source>
        <dbReference type="Proteomes" id="UP000049855"/>
    </source>
</evidence>
<dbReference type="Proteomes" id="UP000049855">
    <property type="component" value="Unassembled WGS sequence"/>
</dbReference>
<evidence type="ECO:0000313" key="1">
    <source>
        <dbReference type="EMBL" id="CQR74449.1"/>
    </source>
</evidence>